<evidence type="ECO:0008006" key="3">
    <source>
        <dbReference type="Google" id="ProtNLM"/>
    </source>
</evidence>
<proteinExistence type="predicted"/>
<name>A0A9P4LUN2_9PEZI</name>
<keyword evidence="2" id="KW-1185">Reference proteome</keyword>
<dbReference type="InterPro" id="IPR027417">
    <property type="entry name" value="P-loop_NTPase"/>
</dbReference>
<comment type="caution">
    <text evidence="1">The sequence shown here is derived from an EMBL/GenBank/DDBJ whole genome shotgun (WGS) entry which is preliminary data.</text>
</comment>
<evidence type="ECO:0000313" key="2">
    <source>
        <dbReference type="Proteomes" id="UP000799776"/>
    </source>
</evidence>
<evidence type="ECO:0000313" key="1">
    <source>
        <dbReference type="EMBL" id="KAF2083266.1"/>
    </source>
</evidence>
<dbReference type="Gene3D" id="3.40.50.300">
    <property type="entry name" value="P-loop containing nucleotide triphosphate hydrolases"/>
    <property type="match status" value="1"/>
</dbReference>
<gene>
    <name evidence="1" type="ORF">K490DRAFT_52109</name>
</gene>
<dbReference type="GO" id="GO:0015421">
    <property type="term" value="F:ABC-type oligopeptide transporter activity"/>
    <property type="evidence" value="ECO:0007669"/>
    <property type="project" value="TreeGrafter"/>
</dbReference>
<dbReference type="AlphaFoldDB" id="A0A9P4LUN2"/>
<reference evidence="1" key="1">
    <citation type="journal article" date="2020" name="Stud. Mycol.">
        <title>101 Dothideomycetes genomes: a test case for predicting lifestyles and emergence of pathogens.</title>
        <authorList>
            <person name="Haridas S."/>
            <person name="Albert R."/>
            <person name="Binder M."/>
            <person name="Bloem J."/>
            <person name="Labutti K."/>
            <person name="Salamov A."/>
            <person name="Andreopoulos B."/>
            <person name="Baker S."/>
            <person name="Barry K."/>
            <person name="Bills G."/>
            <person name="Bluhm B."/>
            <person name="Cannon C."/>
            <person name="Castanera R."/>
            <person name="Culley D."/>
            <person name="Daum C."/>
            <person name="Ezra D."/>
            <person name="Gonzalez J."/>
            <person name="Henrissat B."/>
            <person name="Kuo A."/>
            <person name="Liang C."/>
            <person name="Lipzen A."/>
            <person name="Lutzoni F."/>
            <person name="Magnuson J."/>
            <person name="Mondo S."/>
            <person name="Nolan M."/>
            <person name="Ohm R."/>
            <person name="Pangilinan J."/>
            <person name="Park H.-J."/>
            <person name="Ramirez L."/>
            <person name="Alfaro M."/>
            <person name="Sun H."/>
            <person name="Tritt A."/>
            <person name="Yoshinaga Y."/>
            <person name="Zwiers L.-H."/>
            <person name="Turgeon B."/>
            <person name="Goodwin S."/>
            <person name="Spatafora J."/>
            <person name="Crous P."/>
            <person name="Grigoriev I."/>
        </authorList>
    </citation>
    <scope>NUCLEOTIDE SEQUENCE</scope>
    <source>
        <strain evidence="1">CBS 121410</strain>
    </source>
</reference>
<dbReference type="PANTHER" id="PTHR43394:SF1">
    <property type="entry name" value="ATP-BINDING CASSETTE SUB-FAMILY B MEMBER 10, MITOCHONDRIAL"/>
    <property type="match status" value="1"/>
</dbReference>
<accession>A0A9P4LUN2</accession>
<dbReference type="PANTHER" id="PTHR43394">
    <property type="entry name" value="ATP-DEPENDENT PERMEASE MDL1, MITOCHONDRIAL"/>
    <property type="match status" value="1"/>
</dbReference>
<dbReference type="OrthoDB" id="6500128at2759"/>
<organism evidence="1 2">
    <name type="scientific">Saccharata proteae CBS 121410</name>
    <dbReference type="NCBI Taxonomy" id="1314787"/>
    <lineage>
        <taxon>Eukaryota</taxon>
        <taxon>Fungi</taxon>
        <taxon>Dikarya</taxon>
        <taxon>Ascomycota</taxon>
        <taxon>Pezizomycotina</taxon>
        <taxon>Dothideomycetes</taxon>
        <taxon>Dothideomycetes incertae sedis</taxon>
        <taxon>Botryosphaeriales</taxon>
        <taxon>Saccharataceae</taxon>
        <taxon>Saccharata</taxon>
    </lineage>
</organism>
<dbReference type="InterPro" id="IPR039421">
    <property type="entry name" value="Type_1_exporter"/>
</dbReference>
<dbReference type="EMBL" id="ML978813">
    <property type="protein sequence ID" value="KAF2083266.1"/>
    <property type="molecule type" value="Genomic_DNA"/>
</dbReference>
<protein>
    <recommendedName>
        <fullName evidence="3">P-loop containing nucleoside triphosphate hydrolase protein</fullName>
    </recommendedName>
</protein>
<dbReference type="Proteomes" id="UP000799776">
    <property type="component" value="Unassembled WGS sequence"/>
</dbReference>
<dbReference type="SUPFAM" id="SSF52540">
    <property type="entry name" value="P-loop containing nucleoside triphosphate hydrolases"/>
    <property type="match status" value="1"/>
</dbReference>
<sequence>TSALDTHTEQALLQNINSILKEKSRTSVFVAHRLRTIYDSDLIIVLRNGEVAEQGTHDKLVDREGVYSELWSGESFFAM</sequence>
<feature type="non-terminal residue" evidence="1">
    <location>
        <position position="1"/>
    </location>
</feature>